<accession>A0AAN7DVU0</accession>
<gene>
    <name evidence="1" type="ORF">RGQ29_032387</name>
</gene>
<evidence type="ECO:0000313" key="2">
    <source>
        <dbReference type="Proteomes" id="UP001324115"/>
    </source>
</evidence>
<dbReference type="AlphaFoldDB" id="A0AAN7DVU0"/>
<dbReference type="Proteomes" id="UP001324115">
    <property type="component" value="Unassembled WGS sequence"/>
</dbReference>
<keyword evidence="2" id="KW-1185">Reference proteome</keyword>
<organism evidence="1 2">
    <name type="scientific">Quercus rubra</name>
    <name type="common">Northern red oak</name>
    <name type="synonym">Quercus borealis</name>
    <dbReference type="NCBI Taxonomy" id="3512"/>
    <lineage>
        <taxon>Eukaryota</taxon>
        <taxon>Viridiplantae</taxon>
        <taxon>Streptophyta</taxon>
        <taxon>Embryophyta</taxon>
        <taxon>Tracheophyta</taxon>
        <taxon>Spermatophyta</taxon>
        <taxon>Magnoliopsida</taxon>
        <taxon>eudicotyledons</taxon>
        <taxon>Gunneridae</taxon>
        <taxon>Pentapetalae</taxon>
        <taxon>rosids</taxon>
        <taxon>fabids</taxon>
        <taxon>Fagales</taxon>
        <taxon>Fagaceae</taxon>
        <taxon>Quercus</taxon>
    </lineage>
</organism>
<dbReference type="EMBL" id="JAXUIC010000074">
    <property type="protein sequence ID" value="KAK4551365.1"/>
    <property type="molecule type" value="Genomic_DNA"/>
</dbReference>
<evidence type="ECO:0000313" key="1">
    <source>
        <dbReference type="EMBL" id="KAK4551365.1"/>
    </source>
</evidence>
<name>A0AAN7DVU0_QUERU</name>
<protein>
    <submittedName>
        <fullName evidence="1">Uncharacterized protein</fullName>
    </submittedName>
</protein>
<proteinExistence type="predicted"/>
<comment type="caution">
    <text evidence="1">The sequence shown here is derived from an EMBL/GenBank/DDBJ whole genome shotgun (WGS) entry which is preliminary data.</text>
</comment>
<sequence>MSNALLSLCLSAIPSVDSRLDHSLLSTINMEVFKRAILQPGPPQAFALQTVQEVIKPQKQTKLAQDENQLLENILRSLLQELVSSAVQSGEQIMQNGQSIDDGDTSQGHIPRLLGLYKFPLAKSLY</sequence>
<reference evidence="1 2" key="1">
    <citation type="journal article" date="2023" name="G3 (Bethesda)">
        <title>A haplotype-resolved chromosome-scale genome for Quercus rubra L. provides insights into the genetics of adaptive traits for red oak species.</title>
        <authorList>
            <person name="Kapoor B."/>
            <person name="Jenkins J."/>
            <person name="Schmutz J."/>
            <person name="Zhebentyayeva T."/>
            <person name="Kuelheim C."/>
            <person name="Coggeshall M."/>
            <person name="Heim C."/>
            <person name="Lasky J.R."/>
            <person name="Leites L."/>
            <person name="Islam-Faridi N."/>
            <person name="Romero-Severson J."/>
            <person name="DeLeo V.L."/>
            <person name="Lucas S.M."/>
            <person name="Lazic D."/>
            <person name="Gailing O."/>
            <person name="Carlson J."/>
            <person name="Staton M."/>
        </authorList>
    </citation>
    <scope>NUCLEOTIDE SEQUENCE [LARGE SCALE GENOMIC DNA]</scope>
    <source>
        <strain evidence="1">Pseudo-F2</strain>
    </source>
</reference>